<dbReference type="STRING" id="2018661.A0A2A2LD67"/>
<keyword evidence="6" id="KW-0963">Cytoplasm</keyword>
<dbReference type="Proteomes" id="UP000218231">
    <property type="component" value="Unassembled WGS sequence"/>
</dbReference>
<evidence type="ECO:0000256" key="6">
    <source>
        <dbReference type="ARBA" id="ARBA00022490"/>
    </source>
</evidence>
<sequence>MAEFLHPDEQKFFDVALGLVQTAGRLVRDAFDTPTSVVMIKSSSTDLVTETDQAVEKMLIDGLSKAFPDHKFIGEESVSGGAKIEFTDAPTWIIDPIDGTTNFVHRIPMIAICVGLTIKKQLRAGIVFNPITRELYTAQTGRGAFKNGFPIHVSNNKTINTSVLCASMGIHNVKAMGGKWLEMAQSNIRKQIEAGVRGHRSFGSAAINMIMVSQGCVDAYVEYGLHAWDMAAPAVVLLEAGGVMFDPSGSDFNLMGRKILCAATKELAMEISSKLTHADFEPEA</sequence>
<name>A0A2A2LD67_9BILA</name>
<evidence type="ECO:0000256" key="2">
    <source>
        <dbReference type="ARBA" id="ARBA00001946"/>
    </source>
</evidence>
<dbReference type="GO" id="GO:0007165">
    <property type="term" value="P:signal transduction"/>
    <property type="evidence" value="ECO:0007669"/>
    <property type="project" value="TreeGrafter"/>
</dbReference>
<keyword evidence="14" id="KW-1185">Reference proteome</keyword>
<evidence type="ECO:0000313" key="13">
    <source>
        <dbReference type="EMBL" id="PAV84084.1"/>
    </source>
</evidence>
<dbReference type="GO" id="GO:0046872">
    <property type="term" value="F:metal ion binding"/>
    <property type="evidence" value="ECO:0007669"/>
    <property type="project" value="UniProtKB-KW"/>
</dbReference>
<feature type="binding site" evidence="11">
    <location>
        <position position="75"/>
    </location>
    <ligand>
        <name>Mg(2+)</name>
        <dbReference type="ChEBI" id="CHEBI:18420"/>
        <label>1</label>
        <note>catalytic</note>
    </ligand>
</feature>
<dbReference type="UniPathway" id="UPA00823">
    <property type="reaction ID" value="UER00788"/>
</dbReference>
<dbReference type="FunFam" id="3.40.190.80:FF:000002">
    <property type="entry name" value="Inositol-1-monophosphatase"/>
    <property type="match status" value="1"/>
</dbReference>
<dbReference type="InterPro" id="IPR020583">
    <property type="entry name" value="Inositol_monoP_metal-BS"/>
</dbReference>
<dbReference type="GO" id="GO:0006021">
    <property type="term" value="P:inositol biosynthetic process"/>
    <property type="evidence" value="ECO:0007669"/>
    <property type="project" value="UniProtKB-UniPathway"/>
</dbReference>
<evidence type="ECO:0000256" key="3">
    <source>
        <dbReference type="ARBA" id="ARBA00004496"/>
    </source>
</evidence>
<dbReference type="GO" id="GO:0005737">
    <property type="term" value="C:cytoplasm"/>
    <property type="evidence" value="ECO:0007669"/>
    <property type="project" value="UniProtKB-SubCell"/>
</dbReference>
<comment type="caution">
    <text evidence="13">The sequence shown here is derived from an EMBL/GenBank/DDBJ whole genome shotgun (WGS) entry which is preliminary data.</text>
</comment>
<dbReference type="Pfam" id="PF00459">
    <property type="entry name" value="Inositol_P"/>
    <property type="match status" value="1"/>
</dbReference>
<comment type="catalytic activity">
    <reaction evidence="1 12">
        <text>a myo-inositol phosphate + H2O = myo-inositol + phosphate</text>
        <dbReference type="Rhea" id="RHEA:24056"/>
        <dbReference type="ChEBI" id="CHEBI:15377"/>
        <dbReference type="ChEBI" id="CHEBI:17268"/>
        <dbReference type="ChEBI" id="CHEBI:43474"/>
        <dbReference type="ChEBI" id="CHEBI:84139"/>
        <dbReference type="EC" id="3.1.3.25"/>
    </reaction>
</comment>
<dbReference type="GO" id="GO:0008934">
    <property type="term" value="F:inositol monophosphate 1-phosphatase activity"/>
    <property type="evidence" value="ECO:0007669"/>
    <property type="project" value="InterPro"/>
</dbReference>
<protein>
    <recommendedName>
        <fullName evidence="12">Inositol-1-monophosphatase</fullName>
        <ecNumber evidence="12">3.1.3.25</ecNumber>
    </recommendedName>
</protein>
<comment type="catalytic activity">
    <reaction evidence="10">
        <text>alpha-D-galactose 1-phosphate + H2O = D-galactose + phosphate</text>
        <dbReference type="Rhea" id="RHEA:29315"/>
        <dbReference type="ChEBI" id="CHEBI:4139"/>
        <dbReference type="ChEBI" id="CHEBI:15377"/>
        <dbReference type="ChEBI" id="CHEBI:43474"/>
        <dbReference type="ChEBI" id="CHEBI:58336"/>
        <dbReference type="EC" id="3.1.3.94"/>
    </reaction>
</comment>
<proteinExistence type="inferred from homology"/>
<comment type="subcellular location">
    <subcellularLocation>
        <location evidence="3">Cytoplasm</location>
    </subcellularLocation>
</comment>
<dbReference type="OrthoDB" id="10254945at2759"/>
<dbReference type="FunFam" id="3.30.540.10:FF:000013">
    <property type="entry name" value="Inositol-1-monophosphatase"/>
    <property type="match status" value="1"/>
</dbReference>
<feature type="binding site" evidence="11">
    <location>
        <position position="95"/>
    </location>
    <ligand>
        <name>Mg(2+)</name>
        <dbReference type="ChEBI" id="CHEBI:18420"/>
        <label>1</label>
        <note>catalytic</note>
    </ligand>
</feature>
<evidence type="ECO:0000313" key="14">
    <source>
        <dbReference type="Proteomes" id="UP000218231"/>
    </source>
</evidence>
<evidence type="ECO:0000256" key="10">
    <source>
        <dbReference type="ARBA" id="ARBA00035990"/>
    </source>
</evidence>
<dbReference type="AlphaFoldDB" id="A0A2A2LD67"/>
<dbReference type="EC" id="3.1.3.25" evidence="12"/>
<evidence type="ECO:0000256" key="12">
    <source>
        <dbReference type="RuleBase" id="RU364068"/>
    </source>
</evidence>
<dbReference type="SUPFAM" id="SSF56655">
    <property type="entry name" value="Carbohydrate phosphatase"/>
    <property type="match status" value="1"/>
</dbReference>
<evidence type="ECO:0000256" key="8">
    <source>
        <dbReference type="ARBA" id="ARBA00022801"/>
    </source>
</evidence>
<dbReference type="GO" id="GO:0046854">
    <property type="term" value="P:phosphatidylinositol phosphate biosynthetic process"/>
    <property type="evidence" value="ECO:0007669"/>
    <property type="project" value="InterPro"/>
</dbReference>
<keyword evidence="8 12" id="KW-0378">Hydrolase</keyword>
<dbReference type="Gene3D" id="3.40.190.80">
    <property type="match status" value="1"/>
</dbReference>
<accession>A0A2A2LD67</accession>
<dbReference type="InterPro" id="IPR020550">
    <property type="entry name" value="Inositol_monophosphatase_CS"/>
</dbReference>
<dbReference type="PRINTS" id="PR00378">
    <property type="entry name" value="LIIMPHPHTASE"/>
</dbReference>
<dbReference type="PANTHER" id="PTHR20854:SF4">
    <property type="entry name" value="INOSITOL-1-MONOPHOSPHATASE-RELATED"/>
    <property type="match status" value="1"/>
</dbReference>
<organism evidence="13 14">
    <name type="scientific">Diploscapter pachys</name>
    <dbReference type="NCBI Taxonomy" id="2018661"/>
    <lineage>
        <taxon>Eukaryota</taxon>
        <taxon>Metazoa</taxon>
        <taxon>Ecdysozoa</taxon>
        <taxon>Nematoda</taxon>
        <taxon>Chromadorea</taxon>
        <taxon>Rhabditida</taxon>
        <taxon>Rhabditina</taxon>
        <taxon>Rhabditomorpha</taxon>
        <taxon>Rhabditoidea</taxon>
        <taxon>Rhabditidae</taxon>
        <taxon>Diploscapter</taxon>
    </lineage>
</organism>
<keyword evidence="7 11" id="KW-0479">Metal-binding</keyword>
<keyword evidence="9 11" id="KW-0460">Magnesium</keyword>
<feature type="binding site" evidence="11">
    <location>
        <position position="98"/>
    </location>
    <ligand>
        <name>Mg(2+)</name>
        <dbReference type="ChEBI" id="CHEBI:18420"/>
        <label>1</label>
        <note>catalytic</note>
    </ligand>
</feature>
<comment type="pathway">
    <text evidence="4 12">Polyol metabolism; myo-inositol biosynthesis; myo-inositol from D-glucose 6-phosphate: step 2/2.</text>
</comment>
<reference evidence="13 14" key="1">
    <citation type="journal article" date="2017" name="Curr. Biol.">
        <title>Genome architecture and evolution of a unichromosomal asexual nematode.</title>
        <authorList>
            <person name="Fradin H."/>
            <person name="Zegar C."/>
            <person name="Gutwein M."/>
            <person name="Lucas J."/>
            <person name="Kovtun M."/>
            <person name="Corcoran D."/>
            <person name="Baugh L.R."/>
            <person name="Kiontke K."/>
            <person name="Gunsalus K."/>
            <person name="Fitch D.H."/>
            <person name="Piano F."/>
        </authorList>
    </citation>
    <scope>NUCLEOTIDE SEQUENCE [LARGE SCALE GENOMIC DNA]</scope>
    <source>
        <strain evidence="13">PF1309</strain>
    </source>
</reference>
<dbReference type="InterPro" id="IPR000760">
    <property type="entry name" value="Inositol_monophosphatase-like"/>
</dbReference>
<evidence type="ECO:0000256" key="4">
    <source>
        <dbReference type="ARBA" id="ARBA00005152"/>
    </source>
</evidence>
<dbReference type="PROSITE" id="PS00630">
    <property type="entry name" value="IMP_2"/>
    <property type="match status" value="1"/>
</dbReference>
<evidence type="ECO:0000256" key="11">
    <source>
        <dbReference type="PIRSR" id="PIRSR600760-2"/>
    </source>
</evidence>
<evidence type="ECO:0000256" key="5">
    <source>
        <dbReference type="ARBA" id="ARBA00009759"/>
    </source>
</evidence>
<dbReference type="InterPro" id="IPR020552">
    <property type="entry name" value="Inositol_monoPase_Li-sen"/>
</dbReference>
<evidence type="ECO:0000256" key="7">
    <source>
        <dbReference type="ARBA" id="ARBA00022723"/>
    </source>
</evidence>
<dbReference type="PANTHER" id="PTHR20854">
    <property type="entry name" value="INOSITOL MONOPHOSPHATASE"/>
    <property type="match status" value="1"/>
</dbReference>
<comment type="similarity">
    <text evidence="5 12">Belongs to the inositol monophosphatase superfamily.</text>
</comment>
<dbReference type="PRINTS" id="PR00377">
    <property type="entry name" value="IMPHPHTASES"/>
</dbReference>
<evidence type="ECO:0000256" key="9">
    <source>
        <dbReference type="ARBA" id="ARBA00022842"/>
    </source>
</evidence>
<dbReference type="InterPro" id="IPR033942">
    <property type="entry name" value="IMPase"/>
</dbReference>
<gene>
    <name evidence="13" type="ORF">WR25_21182</name>
</gene>
<dbReference type="CDD" id="cd01639">
    <property type="entry name" value="IMPase"/>
    <property type="match status" value="1"/>
</dbReference>
<evidence type="ECO:0000256" key="1">
    <source>
        <dbReference type="ARBA" id="ARBA00001033"/>
    </source>
</evidence>
<feature type="binding site" evidence="11">
    <location>
        <position position="97"/>
    </location>
    <ligand>
        <name>Mg(2+)</name>
        <dbReference type="ChEBI" id="CHEBI:18420"/>
        <label>1</label>
        <note>catalytic</note>
    </ligand>
</feature>
<dbReference type="PROSITE" id="PS00629">
    <property type="entry name" value="IMP_1"/>
    <property type="match status" value="1"/>
</dbReference>
<comment type="cofactor">
    <cofactor evidence="2 11 12">
        <name>Mg(2+)</name>
        <dbReference type="ChEBI" id="CHEBI:18420"/>
    </cofactor>
</comment>
<dbReference type="Gene3D" id="3.30.540.10">
    <property type="entry name" value="Fructose-1,6-Bisphosphatase, subunit A, domain 1"/>
    <property type="match status" value="1"/>
</dbReference>
<dbReference type="EMBL" id="LIAE01006889">
    <property type="protein sequence ID" value="PAV84084.1"/>
    <property type="molecule type" value="Genomic_DNA"/>
</dbReference>
<feature type="binding site" evidence="11">
    <location>
        <position position="229"/>
    </location>
    <ligand>
        <name>Mg(2+)</name>
        <dbReference type="ChEBI" id="CHEBI:18420"/>
        <label>1</label>
        <note>catalytic</note>
    </ligand>
</feature>